<proteinExistence type="predicted"/>
<keyword evidence="2" id="KW-1185">Reference proteome</keyword>
<dbReference type="OrthoDB" id="2802122at2759"/>
<name>A0A165EXM0_9APHY</name>
<gene>
    <name evidence="1" type="ORF">LAESUDRAFT_724407</name>
</gene>
<dbReference type="RefSeq" id="XP_040765670.1">
    <property type="nucleotide sequence ID" value="XM_040908605.1"/>
</dbReference>
<dbReference type="InParanoid" id="A0A165EXM0"/>
<dbReference type="GeneID" id="63825634"/>
<evidence type="ECO:0000313" key="2">
    <source>
        <dbReference type="Proteomes" id="UP000076871"/>
    </source>
</evidence>
<protein>
    <recommendedName>
        <fullName evidence="3">F-box domain-containing protein</fullName>
    </recommendedName>
</protein>
<accession>A0A165EXM0</accession>
<dbReference type="EMBL" id="KV427617">
    <property type="protein sequence ID" value="KZT07930.1"/>
    <property type="molecule type" value="Genomic_DNA"/>
</dbReference>
<sequence length="423" mass="48043">MDHHPSLSSPCLPTEICDYILDHLWDDHETLKVCSRVTREWLPTTRKHLFSFVFIINLRVVTFAEMIMHSGDALAFCVRQLFLVWYLGQRGINPVPKPTFVPRMLASLGRLEKLTLRVYMLDNCSSSAETITWPILPVVKTLRLRIDIVNDVVRLQRFICACPSLSSLKLWITQTSKCDSSHTHPTMVISRSIVIETFQYHVCESDPILRWLLQGGLKLRIRRLAIIVPDLTPTPTAVNFFRTGDAQALLRACGECLEHLIVEWPETISPGSPDGQQASALAHNPNLVSIYVSSVWCGFSVNDGWLGLFSVLADIEPMHTKLQSIDITLVAAFKPDSTISLCEQLDAALARIADTHPRLIFTIWITCNLRIPAPWLAEFVKVLLQGLVRVQAGPGRLCLMWLNGYDEIRELGHRTKPSWYWQW</sequence>
<reference evidence="1 2" key="1">
    <citation type="journal article" date="2016" name="Mol. Biol. Evol.">
        <title>Comparative Genomics of Early-Diverging Mushroom-Forming Fungi Provides Insights into the Origins of Lignocellulose Decay Capabilities.</title>
        <authorList>
            <person name="Nagy L.G."/>
            <person name="Riley R."/>
            <person name="Tritt A."/>
            <person name="Adam C."/>
            <person name="Daum C."/>
            <person name="Floudas D."/>
            <person name="Sun H."/>
            <person name="Yadav J.S."/>
            <person name="Pangilinan J."/>
            <person name="Larsson K.H."/>
            <person name="Matsuura K."/>
            <person name="Barry K."/>
            <person name="Labutti K."/>
            <person name="Kuo R."/>
            <person name="Ohm R.A."/>
            <person name="Bhattacharya S.S."/>
            <person name="Shirouzu T."/>
            <person name="Yoshinaga Y."/>
            <person name="Martin F.M."/>
            <person name="Grigoriev I.V."/>
            <person name="Hibbett D.S."/>
        </authorList>
    </citation>
    <scope>NUCLEOTIDE SEQUENCE [LARGE SCALE GENOMIC DNA]</scope>
    <source>
        <strain evidence="1 2">93-53</strain>
    </source>
</reference>
<evidence type="ECO:0000313" key="1">
    <source>
        <dbReference type="EMBL" id="KZT07930.1"/>
    </source>
</evidence>
<dbReference type="AlphaFoldDB" id="A0A165EXM0"/>
<evidence type="ECO:0008006" key="3">
    <source>
        <dbReference type="Google" id="ProtNLM"/>
    </source>
</evidence>
<organism evidence="1 2">
    <name type="scientific">Laetiporus sulphureus 93-53</name>
    <dbReference type="NCBI Taxonomy" id="1314785"/>
    <lineage>
        <taxon>Eukaryota</taxon>
        <taxon>Fungi</taxon>
        <taxon>Dikarya</taxon>
        <taxon>Basidiomycota</taxon>
        <taxon>Agaricomycotina</taxon>
        <taxon>Agaricomycetes</taxon>
        <taxon>Polyporales</taxon>
        <taxon>Laetiporus</taxon>
    </lineage>
</organism>
<dbReference type="Proteomes" id="UP000076871">
    <property type="component" value="Unassembled WGS sequence"/>
</dbReference>